<organism evidence="4 5">
    <name type="scientific">Streptomyces cheonanensis</name>
    <dbReference type="NCBI Taxonomy" id="312720"/>
    <lineage>
        <taxon>Bacteria</taxon>
        <taxon>Bacillati</taxon>
        <taxon>Actinomycetota</taxon>
        <taxon>Actinomycetes</taxon>
        <taxon>Kitasatosporales</taxon>
        <taxon>Streptomycetaceae</taxon>
        <taxon>Streptomyces</taxon>
    </lineage>
</organism>
<dbReference type="Pfam" id="PF00497">
    <property type="entry name" value="SBP_bac_3"/>
    <property type="match status" value="1"/>
</dbReference>
<dbReference type="InterPro" id="IPR014337">
    <property type="entry name" value="Ectoine_EhuB"/>
</dbReference>
<dbReference type="PANTHER" id="PTHR35936:SF17">
    <property type="entry name" value="ARGININE-BINDING EXTRACELLULAR PROTEIN ARTP"/>
    <property type="match status" value="1"/>
</dbReference>
<dbReference type="CDD" id="cd01002">
    <property type="entry name" value="PBP2_Ehub_like"/>
    <property type="match status" value="1"/>
</dbReference>
<comment type="caution">
    <text evidence="4">The sequence shown here is derived from an EMBL/GenBank/DDBJ whole genome shotgun (WGS) entry which is preliminary data.</text>
</comment>
<keyword evidence="5" id="KW-1185">Reference proteome</keyword>
<keyword evidence="1" id="KW-0732">Signal</keyword>
<gene>
    <name evidence="4" type="primary">ehuB</name>
    <name evidence="4" type="ORF">GCM10009757_28400</name>
</gene>
<dbReference type="SMART" id="SM00062">
    <property type="entry name" value="PBPb"/>
    <property type="match status" value="1"/>
</dbReference>
<accession>A0ABN2V945</accession>
<proteinExistence type="predicted"/>
<evidence type="ECO:0000313" key="4">
    <source>
        <dbReference type="EMBL" id="GAA2053515.1"/>
    </source>
</evidence>
<name>A0ABN2V945_9ACTN</name>
<dbReference type="SUPFAM" id="SSF53850">
    <property type="entry name" value="Periplasmic binding protein-like II"/>
    <property type="match status" value="1"/>
</dbReference>
<dbReference type="PANTHER" id="PTHR35936">
    <property type="entry name" value="MEMBRANE-BOUND LYTIC MUREIN TRANSGLYCOSYLASE F"/>
    <property type="match status" value="1"/>
</dbReference>
<feature type="domain" description="Solute-binding protein family 3/N-terminal" evidence="3">
    <location>
        <begin position="73"/>
        <end position="303"/>
    </location>
</feature>
<protein>
    <submittedName>
        <fullName evidence="4">Ectoine/hydroxyectoine ABC transporter substrate-binding protein EhuB</fullName>
    </submittedName>
</protein>
<dbReference type="Gene3D" id="3.40.190.10">
    <property type="entry name" value="Periplasmic binding protein-like II"/>
    <property type="match status" value="2"/>
</dbReference>
<evidence type="ECO:0000313" key="5">
    <source>
        <dbReference type="Proteomes" id="UP001403094"/>
    </source>
</evidence>
<reference evidence="4 5" key="1">
    <citation type="journal article" date="2019" name="Int. J. Syst. Evol. Microbiol.">
        <title>The Global Catalogue of Microorganisms (GCM) 10K type strain sequencing project: providing services to taxonomists for standard genome sequencing and annotation.</title>
        <authorList>
            <consortium name="The Broad Institute Genomics Platform"/>
            <consortium name="The Broad Institute Genome Sequencing Center for Infectious Disease"/>
            <person name="Wu L."/>
            <person name="Ma J."/>
        </authorList>
    </citation>
    <scope>NUCLEOTIDE SEQUENCE [LARGE SCALE GENOMIC DNA]</scope>
    <source>
        <strain evidence="4 5">JCM 14549</strain>
    </source>
</reference>
<evidence type="ECO:0000259" key="3">
    <source>
        <dbReference type="SMART" id="SM00062"/>
    </source>
</evidence>
<dbReference type="Proteomes" id="UP001403094">
    <property type="component" value="Unassembled WGS sequence"/>
</dbReference>
<evidence type="ECO:0000256" key="2">
    <source>
        <dbReference type="SAM" id="MobiDB-lite"/>
    </source>
</evidence>
<sequence length="315" mass="33525">MRLGSRAAMAPPQRTKSTPSERRTSNGISRRSLLAGAAAFGAFGSLAAACSRVPPEGDVEGGDLLERLRSRGSVKVGIASEPPFGYINEDGQPDGEAPAIAKVIFDRLGIDKVTPVPVEFGALIPGLKAQQFDVVSAGMYINPTRCAQVLFSDPDYLMLDSFIVPTGNPHNIQRYEDIADQGLVLATGTAYAEIDYALAAGIPQSRLLILPDQVAGLDAVVQGRAAAFAGTNVTVTGVVENSSRAEATEPFQPYVNGEPAYGAGGFAFRRSEKNFRDAFNVELHKLKDSGELLEIVRPFGFTEAEMTDLTAEELC</sequence>
<evidence type="ECO:0000256" key="1">
    <source>
        <dbReference type="ARBA" id="ARBA00022729"/>
    </source>
</evidence>
<dbReference type="EMBL" id="BAAANQ010000005">
    <property type="protein sequence ID" value="GAA2053515.1"/>
    <property type="molecule type" value="Genomic_DNA"/>
</dbReference>
<dbReference type="NCBIfam" id="TIGR02995">
    <property type="entry name" value="ectoine_ehuB"/>
    <property type="match status" value="1"/>
</dbReference>
<feature type="region of interest" description="Disordered" evidence="2">
    <location>
        <begin position="1"/>
        <end position="28"/>
    </location>
</feature>
<dbReference type="InterPro" id="IPR001638">
    <property type="entry name" value="Solute-binding_3/MltF_N"/>
</dbReference>